<evidence type="ECO:0000313" key="9">
    <source>
        <dbReference type="EMBL" id="RDB54324.1"/>
    </source>
</evidence>
<evidence type="ECO:0000256" key="4">
    <source>
        <dbReference type="ARBA" id="ARBA00022723"/>
    </source>
</evidence>
<keyword evidence="5" id="KW-0249">Electron transport</keyword>
<evidence type="ECO:0000256" key="6">
    <source>
        <dbReference type="ARBA" id="ARBA00023004"/>
    </source>
</evidence>
<dbReference type="EMBL" id="PPTO01000035">
    <property type="protein sequence ID" value="RDB54324.1"/>
    <property type="molecule type" value="Genomic_DNA"/>
</dbReference>
<dbReference type="AlphaFoldDB" id="A0A369L493"/>
<dbReference type="Pfam" id="PF14537">
    <property type="entry name" value="Cytochrom_c3_2"/>
    <property type="match status" value="1"/>
</dbReference>
<comment type="subcellular location">
    <subcellularLocation>
        <location evidence="1">Cell envelope</location>
    </subcellularLocation>
</comment>
<sequence>MKLKKHVANAGVICCTIALCAAVAACSPATDGANPNTAEDTAASEIVNASPTDPYVSDEVCLSCHGGTYEAVAQLTDAYGDSNPHAGAHGNGTMSCGTCHTDGSSKPLDENNYCLNCHNWPREEQAYIKYMDL</sequence>
<dbReference type="PROSITE" id="PS51257">
    <property type="entry name" value="PROKAR_LIPOPROTEIN"/>
    <property type="match status" value="1"/>
</dbReference>
<reference evidence="9 10" key="1">
    <citation type="journal article" date="2018" name="Elife">
        <title>Discovery and characterization of a prevalent human gut bacterial enzyme sufficient for the inactivation of a family of plant toxins.</title>
        <authorList>
            <person name="Koppel N."/>
            <person name="Bisanz J.E."/>
            <person name="Pandelia M.E."/>
            <person name="Turnbaugh P.J."/>
            <person name="Balskus E.P."/>
        </authorList>
    </citation>
    <scope>NUCLEOTIDE SEQUENCE [LARGE SCALE GENOMIC DNA]</scope>
    <source>
        <strain evidence="9 10">OB21 GAM31</strain>
    </source>
</reference>
<dbReference type="SUPFAM" id="SSF48695">
    <property type="entry name" value="Multiheme cytochromes"/>
    <property type="match status" value="1"/>
</dbReference>
<evidence type="ECO:0000313" key="10">
    <source>
        <dbReference type="Proteomes" id="UP000253975"/>
    </source>
</evidence>
<keyword evidence="7" id="KW-0732">Signal</keyword>
<evidence type="ECO:0000256" key="1">
    <source>
        <dbReference type="ARBA" id="ARBA00004196"/>
    </source>
</evidence>
<dbReference type="Proteomes" id="UP000253975">
    <property type="component" value="Unassembled WGS sequence"/>
</dbReference>
<keyword evidence="3" id="KW-0349">Heme</keyword>
<keyword evidence="2" id="KW-0813">Transport</keyword>
<dbReference type="InterPro" id="IPR012286">
    <property type="entry name" value="Tetrahaem_cytochrome"/>
</dbReference>
<protein>
    <recommendedName>
        <fullName evidence="8">Tetrahaem cytochrome domain-containing protein</fullName>
    </recommendedName>
</protein>
<dbReference type="Gene3D" id="1.10.1130.10">
    <property type="entry name" value="Flavocytochrome C3, Chain A"/>
    <property type="match status" value="1"/>
</dbReference>
<evidence type="ECO:0000256" key="3">
    <source>
        <dbReference type="ARBA" id="ARBA00022617"/>
    </source>
</evidence>
<feature type="domain" description="Tetrahaem cytochrome" evidence="8">
    <location>
        <begin position="52"/>
        <end position="119"/>
    </location>
</feature>
<proteinExistence type="predicted"/>
<evidence type="ECO:0000256" key="2">
    <source>
        <dbReference type="ARBA" id="ARBA00022448"/>
    </source>
</evidence>
<dbReference type="GO" id="GO:0046872">
    <property type="term" value="F:metal ion binding"/>
    <property type="evidence" value="ECO:0007669"/>
    <property type="project" value="UniProtKB-KW"/>
</dbReference>
<organism evidence="9 10">
    <name type="scientific">Slackia isoflavoniconvertens</name>
    <dbReference type="NCBI Taxonomy" id="572010"/>
    <lineage>
        <taxon>Bacteria</taxon>
        <taxon>Bacillati</taxon>
        <taxon>Actinomycetota</taxon>
        <taxon>Coriobacteriia</taxon>
        <taxon>Eggerthellales</taxon>
        <taxon>Eggerthellaceae</taxon>
        <taxon>Slackia</taxon>
    </lineage>
</organism>
<gene>
    <name evidence="9" type="ORF">C1881_10475</name>
</gene>
<keyword evidence="6" id="KW-0408">Iron</keyword>
<comment type="caution">
    <text evidence="9">The sequence shown here is derived from an EMBL/GenBank/DDBJ whole genome shotgun (WGS) entry which is preliminary data.</text>
</comment>
<dbReference type="InterPro" id="IPR036280">
    <property type="entry name" value="Multihaem_cyt_sf"/>
</dbReference>
<keyword evidence="4" id="KW-0479">Metal-binding</keyword>
<evidence type="ECO:0000256" key="7">
    <source>
        <dbReference type="SAM" id="SignalP"/>
    </source>
</evidence>
<feature type="chain" id="PRO_5016977855" description="Tetrahaem cytochrome domain-containing protein" evidence="7">
    <location>
        <begin position="25"/>
        <end position="133"/>
    </location>
</feature>
<evidence type="ECO:0000256" key="5">
    <source>
        <dbReference type="ARBA" id="ARBA00022982"/>
    </source>
</evidence>
<name>A0A369L493_9ACTN</name>
<dbReference type="RefSeq" id="WP_114616461.1">
    <property type="nucleotide sequence ID" value="NZ_PPTO01000035.1"/>
</dbReference>
<accession>A0A369L493</accession>
<feature type="signal peptide" evidence="7">
    <location>
        <begin position="1"/>
        <end position="24"/>
    </location>
</feature>
<dbReference type="GO" id="GO:0030313">
    <property type="term" value="C:cell envelope"/>
    <property type="evidence" value="ECO:0007669"/>
    <property type="project" value="UniProtKB-SubCell"/>
</dbReference>
<evidence type="ECO:0000259" key="8">
    <source>
        <dbReference type="Pfam" id="PF14537"/>
    </source>
</evidence>